<sequence>MSSIKKEAPFQKYASGEKILCFHGPLLYEAKCLDVKVTGDEVQYFVHYQGWNKNWDEWVTDRRMYKYDEAGLRKQKELEKLAKSGKKMKILRKSDLKNQPYPPPELIEKVEKAIRPEESGKAGRTTSTPTTTPEETTTEQPASETSDGEQSLPKPPRQSSVPDEKPPKPMSALSTNRKKKGRTGVADITGETEEGFLSRPRIQVNFPENLRAWLVDDWDLITKQSRLFDLPARKTVASILDEYLEQPENSKALESKEVPPNPVLSAELRREFVAGLRVNFNFILGSQLLYKFERLQYADILKGHAGKEMVDIYGPMHLLRLLIKLRDLITFVKVDQGSLSLLESLVADFISFLEHNQDEYFRLEDYTMATADYLRLAMC</sequence>
<evidence type="ECO:0000256" key="3">
    <source>
        <dbReference type="ARBA" id="ARBA00023015"/>
    </source>
</evidence>
<dbReference type="Gene3D" id="2.30.30.140">
    <property type="match status" value="1"/>
</dbReference>
<dbReference type="GO" id="GO:0006325">
    <property type="term" value="P:chromatin organization"/>
    <property type="evidence" value="ECO:0007669"/>
    <property type="project" value="UniProtKB-KW"/>
</dbReference>
<dbReference type="PIRSF" id="PIRSF038133">
    <property type="entry name" value="HAT_Nua4_EAF3/MRG15"/>
    <property type="match status" value="1"/>
</dbReference>
<dbReference type="Gene3D" id="1.10.274.30">
    <property type="entry name" value="MRG domain"/>
    <property type="match status" value="1"/>
</dbReference>
<dbReference type="Pfam" id="PF05712">
    <property type="entry name" value="MRG"/>
    <property type="match status" value="1"/>
</dbReference>
<dbReference type="GO" id="GO:0035267">
    <property type="term" value="C:NuA4 histone acetyltransferase complex"/>
    <property type="evidence" value="ECO:0007669"/>
    <property type="project" value="TreeGrafter"/>
</dbReference>
<evidence type="ECO:0000313" key="8">
    <source>
        <dbReference type="EMBL" id="JAP42491.1"/>
    </source>
</evidence>
<evidence type="ECO:0000256" key="1">
    <source>
        <dbReference type="ARBA" id="ARBA00004123"/>
    </source>
</evidence>
<dbReference type="InterPro" id="IPR008676">
    <property type="entry name" value="MRG"/>
</dbReference>
<proteinExistence type="predicted"/>
<dbReference type="InterPro" id="IPR016197">
    <property type="entry name" value="Chromo-like_dom_sf"/>
</dbReference>
<dbReference type="GO" id="GO:0005634">
    <property type="term" value="C:nucleus"/>
    <property type="evidence" value="ECO:0007669"/>
    <property type="project" value="UniProtKB-SubCell"/>
</dbReference>
<feature type="compositionally biased region" description="Basic and acidic residues" evidence="6">
    <location>
        <begin position="112"/>
        <end position="121"/>
    </location>
</feature>
<comment type="subcellular location">
    <subcellularLocation>
        <location evidence="1">Nucleus</location>
    </subcellularLocation>
</comment>
<protein>
    <submittedName>
        <fullName evidence="8">Mortality factor 4-like protein 1</fullName>
    </submittedName>
</protein>
<dbReference type="SUPFAM" id="SSF54160">
    <property type="entry name" value="Chromo domain-like"/>
    <property type="match status" value="1"/>
</dbReference>
<keyword evidence="5" id="KW-0539">Nucleus</keyword>
<dbReference type="SMART" id="SM00298">
    <property type="entry name" value="CHROMO"/>
    <property type="match status" value="1"/>
</dbReference>
<accession>A0A0X3NRC7</accession>
<feature type="compositionally biased region" description="Low complexity" evidence="6">
    <location>
        <begin position="125"/>
        <end position="145"/>
    </location>
</feature>
<dbReference type="AlphaFoldDB" id="A0A0X3NRC7"/>
<dbReference type="InterPro" id="IPR000953">
    <property type="entry name" value="Chromo/chromo_shadow_dom"/>
</dbReference>
<reference evidence="8" key="1">
    <citation type="submission" date="2016-01" db="EMBL/GenBank/DDBJ databases">
        <title>Reference transcriptome for the parasite Schistocephalus solidus: insights into the molecular evolution of parasitism.</title>
        <authorList>
            <person name="Hebert F.O."/>
            <person name="Grambauer S."/>
            <person name="Barber I."/>
            <person name="Landry C.R."/>
            <person name="Aubin-Horth N."/>
        </authorList>
    </citation>
    <scope>NUCLEOTIDE SEQUENCE</scope>
</reference>
<gene>
    <name evidence="8" type="primary">MO4L1</name>
    <name evidence="8" type="ORF">TR102591</name>
</gene>
<keyword evidence="3" id="KW-0805">Transcription regulation</keyword>
<dbReference type="Pfam" id="PF11717">
    <property type="entry name" value="Tudor-knot"/>
    <property type="match status" value="1"/>
</dbReference>
<dbReference type="CDD" id="cd18983">
    <property type="entry name" value="CBD_MSL3_like"/>
    <property type="match status" value="1"/>
</dbReference>
<keyword evidence="4" id="KW-0804">Transcription</keyword>
<dbReference type="PANTHER" id="PTHR10880">
    <property type="entry name" value="MORTALITY FACTOR 4-LIKE PROTEIN"/>
    <property type="match status" value="1"/>
</dbReference>
<dbReference type="PROSITE" id="PS51640">
    <property type="entry name" value="MRG"/>
    <property type="match status" value="1"/>
</dbReference>
<evidence type="ECO:0000256" key="5">
    <source>
        <dbReference type="ARBA" id="ARBA00023242"/>
    </source>
</evidence>
<dbReference type="EMBL" id="GEEE01020734">
    <property type="protein sequence ID" value="JAP42491.1"/>
    <property type="molecule type" value="Transcribed_RNA"/>
</dbReference>
<evidence type="ECO:0000256" key="4">
    <source>
        <dbReference type="ARBA" id="ARBA00023163"/>
    </source>
</evidence>
<evidence type="ECO:0000256" key="6">
    <source>
        <dbReference type="SAM" id="MobiDB-lite"/>
    </source>
</evidence>
<evidence type="ECO:0000259" key="7">
    <source>
        <dbReference type="SMART" id="SM00298"/>
    </source>
</evidence>
<dbReference type="InterPro" id="IPR026541">
    <property type="entry name" value="MRG_dom"/>
</dbReference>
<name>A0A0X3NRC7_SCHSO</name>
<dbReference type="GO" id="GO:0006355">
    <property type="term" value="P:regulation of DNA-templated transcription"/>
    <property type="evidence" value="ECO:0007669"/>
    <property type="project" value="InterPro"/>
</dbReference>
<feature type="region of interest" description="Disordered" evidence="6">
    <location>
        <begin position="112"/>
        <end position="192"/>
    </location>
</feature>
<feature type="domain" description="Chromo" evidence="7">
    <location>
        <begin position="12"/>
        <end position="80"/>
    </location>
</feature>
<dbReference type="InterPro" id="IPR025995">
    <property type="entry name" value="Tudor-knot"/>
</dbReference>
<dbReference type="PANTHER" id="PTHR10880:SF48">
    <property type="entry name" value="MORTALITY FACTOR 4 LIKE 2"/>
    <property type="match status" value="1"/>
</dbReference>
<evidence type="ECO:0000256" key="2">
    <source>
        <dbReference type="ARBA" id="ARBA00022853"/>
    </source>
</evidence>
<dbReference type="InterPro" id="IPR038217">
    <property type="entry name" value="MRG_C_sf"/>
</dbReference>
<organism evidence="8">
    <name type="scientific">Schistocephalus solidus</name>
    <name type="common">Tapeworm</name>
    <dbReference type="NCBI Taxonomy" id="70667"/>
    <lineage>
        <taxon>Eukaryota</taxon>
        <taxon>Metazoa</taxon>
        <taxon>Spiralia</taxon>
        <taxon>Lophotrochozoa</taxon>
        <taxon>Platyhelminthes</taxon>
        <taxon>Cestoda</taxon>
        <taxon>Eucestoda</taxon>
        <taxon>Diphyllobothriidea</taxon>
        <taxon>Diphyllobothriidae</taxon>
        <taxon>Schistocephalus</taxon>
    </lineage>
</organism>
<keyword evidence="2" id="KW-0156">Chromatin regulator</keyword>